<accession>A0ABS7JZR7</accession>
<dbReference type="InterPro" id="IPR019074">
    <property type="entry name" value="YabQ"/>
</dbReference>
<keyword evidence="1" id="KW-0812">Transmembrane</keyword>
<feature type="transmembrane region" description="Helical" evidence="1">
    <location>
        <begin position="6"/>
        <end position="27"/>
    </location>
</feature>
<feature type="transmembrane region" description="Helical" evidence="1">
    <location>
        <begin position="68"/>
        <end position="87"/>
    </location>
</feature>
<keyword evidence="1" id="KW-0472">Membrane</keyword>
<dbReference type="Proteomes" id="UP000769780">
    <property type="component" value="Unassembled WGS sequence"/>
</dbReference>
<dbReference type="Pfam" id="PF09578">
    <property type="entry name" value="Spore_YabQ"/>
    <property type="match status" value="1"/>
</dbReference>
<keyword evidence="3" id="KW-1185">Reference proteome</keyword>
<comment type="caution">
    <text evidence="2">The sequence shown here is derived from an EMBL/GenBank/DDBJ whole genome shotgun (WGS) entry which is preliminary data.</text>
</comment>
<keyword evidence="1" id="KW-1133">Transmembrane helix</keyword>
<dbReference type="EMBL" id="JACWFH010000003">
    <property type="protein sequence ID" value="MBY0095468.1"/>
    <property type="molecule type" value="Genomic_DNA"/>
</dbReference>
<protein>
    <submittedName>
        <fullName evidence="2">Spore cortex biosynthesis protein YabQ</fullName>
    </submittedName>
</protein>
<evidence type="ECO:0000256" key="1">
    <source>
        <dbReference type="SAM" id="Phobius"/>
    </source>
</evidence>
<reference evidence="2 3" key="1">
    <citation type="submission" date="2020-07" db="EMBL/GenBank/DDBJ databases">
        <title>Fungal Genomes of the International Space Station.</title>
        <authorList>
            <person name="Seuylemezian A."/>
            <person name="Singh N.K."/>
            <person name="Wood J."/>
            <person name="Venkateswaran K."/>
        </authorList>
    </citation>
    <scope>NUCLEOTIDE SEQUENCE [LARGE SCALE GENOMIC DNA]</scope>
    <source>
        <strain evidence="2 3">PL-B2</strain>
    </source>
</reference>
<feature type="transmembrane region" description="Helical" evidence="1">
    <location>
        <begin position="149"/>
        <end position="169"/>
    </location>
</feature>
<dbReference type="RefSeq" id="WP_221870468.1">
    <property type="nucleotide sequence ID" value="NZ_JACWFH010000003.1"/>
</dbReference>
<sequence length="213" mass="25217">MTLTTQFLTMLSMIGMGSLFGASLDTYSRFLQRRKRKNWIVFLNDILFWILQGLSIFYVLFIVNEGELRFYIFLALLCGFAAYQSLLKRGYLKVLEWLISIAISTYKISINLFKTLIYQPIRFLLISTFSLLMLIGKGAITLLKIIGKIVYWVLRVAWKPFELLFLLLWKLLPKRIKKTVERIYNKMAGFTRKFQKYTVSIVKRLKTFKIFKK</sequence>
<feature type="transmembrane region" description="Helical" evidence="1">
    <location>
        <begin position="123"/>
        <end position="143"/>
    </location>
</feature>
<evidence type="ECO:0000313" key="3">
    <source>
        <dbReference type="Proteomes" id="UP000769780"/>
    </source>
</evidence>
<proteinExistence type="predicted"/>
<dbReference type="NCBIfam" id="TIGR02893">
    <property type="entry name" value="spore_yabQ"/>
    <property type="match status" value="1"/>
</dbReference>
<organism evidence="2 3">
    <name type="scientific">Mesobacillus maritimus</name>
    <dbReference type="NCBI Taxonomy" id="1643336"/>
    <lineage>
        <taxon>Bacteria</taxon>
        <taxon>Bacillati</taxon>
        <taxon>Bacillota</taxon>
        <taxon>Bacilli</taxon>
        <taxon>Bacillales</taxon>
        <taxon>Bacillaceae</taxon>
        <taxon>Mesobacillus</taxon>
    </lineage>
</organism>
<gene>
    <name evidence="2" type="primary">yabQ</name>
    <name evidence="2" type="ORF">H0185_01360</name>
</gene>
<name>A0ABS7JZR7_9BACI</name>
<evidence type="ECO:0000313" key="2">
    <source>
        <dbReference type="EMBL" id="MBY0095468.1"/>
    </source>
</evidence>
<feature type="transmembrane region" description="Helical" evidence="1">
    <location>
        <begin position="39"/>
        <end position="62"/>
    </location>
</feature>